<evidence type="ECO:0000256" key="6">
    <source>
        <dbReference type="SAM" id="MobiDB-lite"/>
    </source>
</evidence>
<gene>
    <name evidence="8" type="ORF">DdX_15077</name>
</gene>
<feature type="compositionally biased region" description="Polar residues" evidence="6">
    <location>
        <begin position="158"/>
        <end position="167"/>
    </location>
</feature>
<dbReference type="GO" id="GO:0006334">
    <property type="term" value="P:nucleosome assembly"/>
    <property type="evidence" value="ECO:0007669"/>
    <property type="project" value="TreeGrafter"/>
</dbReference>
<dbReference type="GO" id="GO:0042393">
    <property type="term" value="F:histone binding"/>
    <property type="evidence" value="ECO:0007669"/>
    <property type="project" value="TreeGrafter"/>
</dbReference>
<dbReference type="PANTHER" id="PTHR23069:SF0">
    <property type="entry name" value="TAT-BINDING HOMOLOG 7"/>
    <property type="match status" value="1"/>
</dbReference>
<dbReference type="SUPFAM" id="SSF47370">
    <property type="entry name" value="Bromodomain"/>
    <property type="match status" value="1"/>
</dbReference>
<organism evidence="8 9">
    <name type="scientific">Ditylenchus destructor</name>
    <dbReference type="NCBI Taxonomy" id="166010"/>
    <lineage>
        <taxon>Eukaryota</taxon>
        <taxon>Metazoa</taxon>
        <taxon>Ecdysozoa</taxon>
        <taxon>Nematoda</taxon>
        <taxon>Chromadorea</taxon>
        <taxon>Rhabditida</taxon>
        <taxon>Tylenchina</taxon>
        <taxon>Tylenchomorpha</taxon>
        <taxon>Sphaerularioidea</taxon>
        <taxon>Anguinidae</taxon>
        <taxon>Anguininae</taxon>
        <taxon>Ditylenchus</taxon>
    </lineage>
</organism>
<evidence type="ECO:0000256" key="1">
    <source>
        <dbReference type="ARBA" id="ARBA00006914"/>
    </source>
</evidence>
<comment type="similarity">
    <text evidence="1">Belongs to the AAA ATPase family.</text>
</comment>
<accession>A0AAD4MTE8</accession>
<dbReference type="InterPro" id="IPR001487">
    <property type="entry name" value="Bromodomain"/>
</dbReference>
<sequence>MRRYLRAETTRLITKEQVTIDKDDAADYYDIITRPLCLSEMMAKIDQCLYSTLEEFLADIRLIKDNALEYNPDRHMEEKMIRHNAKALVDMADALIYMEYEDSFTDRLKEQKRLLDEAVASLPAHSDAVQLPSNSSSVEPGNNSNLTVPRNNADAAVDQNQKQNTTVATSRRGRKRAKSKSSGATKRRAEQVHLSIVKKYNKLQQNSSIRSQRTSGEEDDEVSNSSPKNSPPVIEETQEGQDSLPVPDAFQPDSVQLAPDFPNNEVELQVEENQPRERVVEIDEFKLKTVLNQAVRKTHNWPIPDIEAMGSQVIQLIDDYRQQWDRRSLPPELESIVDEFER</sequence>
<feature type="compositionally biased region" description="Low complexity" evidence="6">
    <location>
        <begin position="223"/>
        <end position="232"/>
    </location>
</feature>
<evidence type="ECO:0000256" key="2">
    <source>
        <dbReference type="ARBA" id="ARBA00022741"/>
    </source>
</evidence>
<dbReference type="Gene3D" id="1.20.920.10">
    <property type="entry name" value="Bromodomain-like"/>
    <property type="match status" value="1"/>
</dbReference>
<dbReference type="AlphaFoldDB" id="A0AAD4MTE8"/>
<dbReference type="InterPro" id="IPR036427">
    <property type="entry name" value="Bromodomain-like_sf"/>
</dbReference>
<protein>
    <submittedName>
        <fullName evidence="8">Bromodomain-containing protein</fullName>
    </submittedName>
</protein>
<evidence type="ECO:0000256" key="5">
    <source>
        <dbReference type="PROSITE-ProRule" id="PRU00035"/>
    </source>
</evidence>
<dbReference type="Proteomes" id="UP001201812">
    <property type="component" value="Unassembled WGS sequence"/>
</dbReference>
<evidence type="ECO:0000313" key="9">
    <source>
        <dbReference type="Proteomes" id="UP001201812"/>
    </source>
</evidence>
<proteinExistence type="inferred from homology"/>
<keyword evidence="4 5" id="KW-0103">Bromodomain</keyword>
<dbReference type="GO" id="GO:0016887">
    <property type="term" value="F:ATP hydrolysis activity"/>
    <property type="evidence" value="ECO:0007669"/>
    <property type="project" value="TreeGrafter"/>
</dbReference>
<name>A0AAD4MTE8_9BILA</name>
<comment type="caution">
    <text evidence="8">The sequence shown here is derived from an EMBL/GenBank/DDBJ whole genome shotgun (WGS) entry which is preliminary data.</text>
</comment>
<keyword evidence="2" id="KW-0547">Nucleotide-binding</keyword>
<dbReference type="GO" id="GO:0006337">
    <property type="term" value="P:nucleosome disassembly"/>
    <property type="evidence" value="ECO:0007669"/>
    <property type="project" value="TreeGrafter"/>
</dbReference>
<feature type="compositionally biased region" description="Polar residues" evidence="6">
    <location>
        <begin position="202"/>
        <end position="214"/>
    </location>
</feature>
<dbReference type="PRINTS" id="PR00503">
    <property type="entry name" value="BROMODOMAIN"/>
</dbReference>
<evidence type="ECO:0000256" key="3">
    <source>
        <dbReference type="ARBA" id="ARBA00022840"/>
    </source>
</evidence>
<dbReference type="InterPro" id="IPR045199">
    <property type="entry name" value="ATAD2-like"/>
</dbReference>
<feature type="region of interest" description="Disordered" evidence="6">
    <location>
        <begin position="126"/>
        <end position="253"/>
    </location>
</feature>
<evidence type="ECO:0000259" key="7">
    <source>
        <dbReference type="PROSITE" id="PS50014"/>
    </source>
</evidence>
<dbReference type="PROSITE" id="PS50014">
    <property type="entry name" value="BROMODOMAIN_2"/>
    <property type="match status" value="1"/>
</dbReference>
<dbReference type="PANTHER" id="PTHR23069">
    <property type="entry name" value="AAA DOMAIN-CONTAINING"/>
    <property type="match status" value="1"/>
</dbReference>
<dbReference type="GO" id="GO:0045815">
    <property type="term" value="P:transcription initiation-coupled chromatin remodeling"/>
    <property type="evidence" value="ECO:0007669"/>
    <property type="project" value="TreeGrafter"/>
</dbReference>
<dbReference type="SMART" id="SM00297">
    <property type="entry name" value="BROMO"/>
    <property type="match status" value="1"/>
</dbReference>
<feature type="compositionally biased region" description="Polar residues" evidence="6">
    <location>
        <begin position="131"/>
        <end position="150"/>
    </location>
</feature>
<dbReference type="GO" id="GO:0005524">
    <property type="term" value="F:ATP binding"/>
    <property type="evidence" value="ECO:0007669"/>
    <property type="project" value="UniProtKB-KW"/>
</dbReference>
<dbReference type="GO" id="GO:0003682">
    <property type="term" value="F:chromatin binding"/>
    <property type="evidence" value="ECO:0007669"/>
    <property type="project" value="TreeGrafter"/>
</dbReference>
<feature type="domain" description="Bromo" evidence="7">
    <location>
        <begin position="20"/>
        <end position="78"/>
    </location>
</feature>
<dbReference type="GO" id="GO:0005634">
    <property type="term" value="C:nucleus"/>
    <property type="evidence" value="ECO:0007669"/>
    <property type="project" value="TreeGrafter"/>
</dbReference>
<evidence type="ECO:0000256" key="4">
    <source>
        <dbReference type="ARBA" id="ARBA00023117"/>
    </source>
</evidence>
<dbReference type="EMBL" id="JAKKPZ010000087">
    <property type="protein sequence ID" value="KAI1703140.1"/>
    <property type="molecule type" value="Genomic_DNA"/>
</dbReference>
<dbReference type="Pfam" id="PF00439">
    <property type="entry name" value="Bromodomain"/>
    <property type="match status" value="1"/>
</dbReference>
<reference evidence="8" key="1">
    <citation type="submission" date="2022-01" db="EMBL/GenBank/DDBJ databases">
        <title>Genome Sequence Resource for Two Populations of Ditylenchus destructor, the Migratory Endoparasitic Phytonematode.</title>
        <authorList>
            <person name="Zhang H."/>
            <person name="Lin R."/>
            <person name="Xie B."/>
        </authorList>
    </citation>
    <scope>NUCLEOTIDE SEQUENCE</scope>
    <source>
        <strain evidence="8">BazhouSP</strain>
    </source>
</reference>
<evidence type="ECO:0000313" key="8">
    <source>
        <dbReference type="EMBL" id="KAI1703140.1"/>
    </source>
</evidence>
<keyword evidence="3" id="KW-0067">ATP-binding</keyword>
<keyword evidence="9" id="KW-1185">Reference proteome</keyword>